<dbReference type="InterPro" id="IPR000719">
    <property type="entry name" value="Prot_kinase_dom"/>
</dbReference>
<dbReference type="InterPro" id="IPR017441">
    <property type="entry name" value="Protein_kinase_ATP_BS"/>
</dbReference>
<keyword evidence="8" id="KW-0675">Receptor</keyword>
<evidence type="ECO:0000256" key="11">
    <source>
        <dbReference type="SAM" id="Phobius"/>
    </source>
</evidence>
<dbReference type="InterPro" id="IPR036941">
    <property type="entry name" value="Rcpt_L-dom_sf"/>
</dbReference>
<evidence type="ECO:0000256" key="10">
    <source>
        <dbReference type="SAM" id="MobiDB-lite"/>
    </source>
</evidence>
<dbReference type="PANTHER" id="PTHR46877:SF14">
    <property type="entry name" value="RECEPTOR PROTEIN-TYROSINE KINASE"/>
    <property type="match status" value="1"/>
</dbReference>
<proteinExistence type="predicted"/>
<evidence type="ECO:0000256" key="4">
    <source>
        <dbReference type="ARBA" id="ARBA00022741"/>
    </source>
</evidence>
<feature type="domain" description="Protein kinase" evidence="12">
    <location>
        <begin position="902"/>
        <end position="1009"/>
    </location>
</feature>
<dbReference type="InterPro" id="IPR003961">
    <property type="entry name" value="FN3_dom"/>
</dbReference>
<evidence type="ECO:0000259" key="12">
    <source>
        <dbReference type="PROSITE" id="PS50011"/>
    </source>
</evidence>
<dbReference type="Proteomes" id="UP001381693">
    <property type="component" value="Unassembled WGS sequence"/>
</dbReference>
<feature type="compositionally biased region" description="Polar residues" evidence="10">
    <location>
        <begin position="557"/>
        <end position="573"/>
    </location>
</feature>
<dbReference type="Pfam" id="PF00041">
    <property type="entry name" value="fn3"/>
    <property type="match status" value="1"/>
</dbReference>
<name>A0AAN8ZUB1_HALRR</name>
<reference evidence="14 15" key="1">
    <citation type="submission" date="2023-11" db="EMBL/GenBank/DDBJ databases">
        <title>Halocaridina rubra genome assembly.</title>
        <authorList>
            <person name="Smith C."/>
        </authorList>
    </citation>
    <scope>NUCLEOTIDE SEQUENCE [LARGE SCALE GENOMIC DNA]</scope>
    <source>
        <strain evidence="14">EP-1</strain>
        <tissue evidence="14">Whole</tissue>
    </source>
</reference>
<dbReference type="Gene3D" id="3.80.20.20">
    <property type="entry name" value="Receptor L-domain"/>
    <property type="match status" value="1"/>
</dbReference>
<feature type="transmembrane region" description="Helical" evidence="11">
    <location>
        <begin position="831"/>
        <end position="850"/>
    </location>
</feature>
<dbReference type="PROSITE" id="PS00107">
    <property type="entry name" value="PROTEIN_KINASE_ATP"/>
    <property type="match status" value="1"/>
</dbReference>
<organism evidence="14 15">
    <name type="scientific">Halocaridina rubra</name>
    <name type="common">Hawaiian red shrimp</name>
    <dbReference type="NCBI Taxonomy" id="373956"/>
    <lineage>
        <taxon>Eukaryota</taxon>
        <taxon>Metazoa</taxon>
        <taxon>Ecdysozoa</taxon>
        <taxon>Arthropoda</taxon>
        <taxon>Crustacea</taxon>
        <taxon>Multicrustacea</taxon>
        <taxon>Malacostraca</taxon>
        <taxon>Eumalacostraca</taxon>
        <taxon>Eucarida</taxon>
        <taxon>Decapoda</taxon>
        <taxon>Pleocyemata</taxon>
        <taxon>Caridea</taxon>
        <taxon>Atyoidea</taxon>
        <taxon>Atyidae</taxon>
        <taxon>Halocaridina</taxon>
    </lineage>
</organism>
<dbReference type="InterPro" id="IPR013783">
    <property type="entry name" value="Ig-like_fold"/>
</dbReference>
<dbReference type="GO" id="GO:0005524">
    <property type="term" value="F:ATP binding"/>
    <property type="evidence" value="ECO:0007669"/>
    <property type="project" value="UniProtKB-UniRule"/>
</dbReference>
<dbReference type="Pfam" id="PF01030">
    <property type="entry name" value="Recep_L_domain"/>
    <property type="match status" value="1"/>
</dbReference>
<dbReference type="Gene3D" id="2.60.40.10">
    <property type="entry name" value="Immunoglobulins"/>
    <property type="match status" value="3"/>
</dbReference>
<evidence type="ECO:0000256" key="9">
    <source>
        <dbReference type="PROSITE-ProRule" id="PRU10141"/>
    </source>
</evidence>
<dbReference type="PROSITE" id="PS50011">
    <property type="entry name" value="PROTEIN_KINASE_DOM"/>
    <property type="match status" value="1"/>
</dbReference>
<dbReference type="PANTHER" id="PTHR46877">
    <property type="entry name" value="EPH RECEPTOR A5"/>
    <property type="match status" value="1"/>
</dbReference>
<evidence type="ECO:0000256" key="6">
    <source>
        <dbReference type="ARBA" id="ARBA00022989"/>
    </source>
</evidence>
<evidence type="ECO:0000256" key="5">
    <source>
        <dbReference type="ARBA" id="ARBA00022840"/>
    </source>
</evidence>
<gene>
    <name evidence="14" type="ORF">SK128_024141</name>
</gene>
<dbReference type="InterPro" id="IPR050449">
    <property type="entry name" value="Ephrin_rcpt_TKs"/>
</dbReference>
<dbReference type="InterPro" id="IPR020635">
    <property type="entry name" value="Tyr_kinase_cat_dom"/>
</dbReference>
<accession>A0AAN8ZUB1</accession>
<keyword evidence="15" id="KW-1185">Reference proteome</keyword>
<feature type="region of interest" description="Disordered" evidence="10">
    <location>
        <begin position="534"/>
        <end position="579"/>
    </location>
</feature>
<dbReference type="SMART" id="SM00219">
    <property type="entry name" value="TyrKc"/>
    <property type="match status" value="1"/>
</dbReference>
<dbReference type="InterPro" id="IPR001245">
    <property type="entry name" value="Ser-Thr/Tyr_kinase_cat_dom"/>
</dbReference>
<dbReference type="InterPro" id="IPR000494">
    <property type="entry name" value="Rcpt_L-dom"/>
</dbReference>
<feature type="binding site" evidence="9">
    <location>
        <position position="934"/>
    </location>
    <ligand>
        <name>ATP</name>
        <dbReference type="ChEBI" id="CHEBI:30616"/>
    </ligand>
</feature>
<dbReference type="SUPFAM" id="SSF52058">
    <property type="entry name" value="L domain-like"/>
    <property type="match status" value="1"/>
</dbReference>
<dbReference type="InterPro" id="IPR011009">
    <property type="entry name" value="Kinase-like_dom_sf"/>
</dbReference>
<keyword evidence="4 9" id="KW-0547">Nucleotide-binding</keyword>
<evidence type="ECO:0000256" key="2">
    <source>
        <dbReference type="ARBA" id="ARBA00011902"/>
    </source>
</evidence>
<keyword evidence="6 11" id="KW-1133">Transmembrane helix</keyword>
<keyword evidence="5 9" id="KW-0067">ATP-binding</keyword>
<evidence type="ECO:0000313" key="14">
    <source>
        <dbReference type="EMBL" id="KAK7068841.1"/>
    </source>
</evidence>
<dbReference type="SMART" id="SM00060">
    <property type="entry name" value="FN3"/>
    <property type="match status" value="3"/>
</dbReference>
<dbReference type="InterPro" id="IPR036116">
    <property type="entry name" value="FN3_sf"/>
</dbReference>
<keyword evidence="3 11" id="KW-0812">Transmembrane</keyword>
<dbReference type="GO" id="GO:0004714">
    <property type="term" value="F:transmembrane receptor protein tyrosine kinase activity"/>
    <property type="evidence" value="ECO:0007669"/>
    <property type="project" value="UniProtKB-EC"/>
</dbReference>
<dbReference type="GO" id="GO:0005886">
    <property type="term" value="C:plasma membrane"/>
    <property type="evidence" value="ECO:0007669"/>
    <property type="project" value="TreeGrafter"/>
</dbReference>
<dbReference type="CDD" id="cd00063">
    <property type="entry name" value="FN3"/>
    <property type="match status" value="3"/>
</dbReference>
<evidence type="ECO:0000256" key="7">
    <source>
        <dbReference type="ARBA" id="ARBA00023136"/>
    </source>
</evidence>
<feature type="domain" description="Fibronectin type-III" evidence="13">
    <location>
        <begin position="357"/>
        <end position="452"/>
    </location>
</feature>
<sequence length="1009" mass="112334">MECVGGCTIPNNASACIGCKNYLCNETCVSSCLQCSSQNISDLGYLCIEEYECDGKTEMISPIREGAPVPVCVHCNGGNCSEGPCIGTNITSTNLGTALKDCTKVSGSLSITVAGGWNVTQQLEENLKQIKEVTGYIRIYGSKTLFSLNFLKNLEVIGGQEKVLGKYALYVLENDNLQQLWDFALRPKKLTIGNNGSIFFHYNPSLCPRLIYKLANLTGVSHLSPADVSNSTNGQNQPCYESDMKASAWAIDEVGSINITWEHIYHGNDNRFVIGYYIFYREASKNVTRFGGRDACNDKVLWERNFWEYKKESNRTVTVKGLKPFTRYALYVMAYYTDLEKKGSMSQILYVKTNPSEPSPVRYLEVTKATSNTLTLKWEAPSKPNGVISFYEIKYKEVKKPVGTRRNNKNMCFSRSEESPGVFVSSEVVSSHQPRNNPASQGEKKFSYIQNHSKQLDPSSSLTRQCCACKHENRYLYAHMMKEDRQFVIAFENYLDNILYFKVEEEDEEYNMTQGTSIWKGKNKISNEKKITSTVDVGAQHTRRKKIDSASEAAHPSVSNKSLTKVPAKQNSKPQHDETHHNSAVYVCQLVHNLTSISQDEVYRLCSANKSITLENLEYFTYYMVSVRACHAPENNQSLCSEWKNKANYTAPDISKNDILSFYVQETPTKVIQSEHTQRRILDNDAEKEKDGGPKFKVGSAIYTSSPKPSIANDLTSEVNHSSDVLLSSSTDNEISTSVSGSTLVLKWLPPKKPNGAPLQYIISVIDVNAGQGGKERGKECISAEKARQAGYTYKVHGFEPGKYNIAIQLMSEGTVGNPATETVEMQNTSIIWIVMGPLLSGILIGVCIMEVQVWLKKRRSGDTAGEQGNFVTCNGLYKELLGDTLENIQKKYILDREALQIDWETKLGEGCFGMVYQGVLSVSSGNEVKVAVKALNESESHPDAKKFLMEAICMQDINSNFVVQLLGVVANESPIYVVMELMERGDLKTFLRTEGGSTVNGEDTGIGA</sequence>
<dbReference type="SUPFAM" id="SSF49265">
    <property type="entry name" value="Fibronectin type III"/>
    <property type="match status" value="2"/>
</dbReference>
<evidence type="ECO:0000259" key="13">
    <source>
        <dbReference type="PROSITE" id="PS50853"/>
    </source>
</evidence>
<dbReference type="AlphaFoldDB" id="A0AAN8ZUB1"/>
<dbReference type="EMBL" id="JAXCGZ010017107">
    <property type="protein sequence ID" value="KAK7068841.1"/>
    <property type="molecule type" value="Genomic_DNA"/>
</dbReference>
<dbReference type="EC" id="2.7.10.1" evidence="2"/>
<evidence type="ECO:0000256" key="3">
    <source>
        <dbReference type="ARBA" id="ARBA00022692"/>
    </source>
</evidence>
<protein>
    <recommendedName>
        <fullName evidence="2">receptor protein-tyrosine kinase</fullName>
        <ecNumber evidence="2">2.7.10.1</ecNumber>
    </recommendedName>
</protein>
<keyword evidence="7 11" id="KW-0472">Membrane</keyword>
<feature type="domain" description="Fibronectin type-III" evidence="13">
    <location>
        <begin position="240"/>
        <end position="356"/>
    </location>
</feature>
<dbReference type="SUPFAM" id="SSF56112">
    <property type="entry name" value="Protein kinase-like (PK-like)"/>
    <property type="match status" value="1"/>
</dbReference>
<comment type="caution">
    <text evidence="14">The sequence shown here is derived from an EMBL/GenBank/DDBJ whole genome shotgun (WGS) entry which is preliminary data.</text>
</comment>
<evidence type="ECO:0000313" key="15">
    <source>
        <dbReference type="Proteomes" id="UP001381693"/>
    </source>
</evidence>
<dbReference type="Gene3D" id="3.30.200.20">
    <property type="entry name" value="Phosphorylase Kinase, domain 1"/>
    <property type="match status" value="1"/>
</dbReference>
<comment type="subcellular location">
    <subcellularLocation>
        <location evidence="1">Membrane</location>
        <topology evidence="1">Single-pass membrane protein</topology>
    </subcellularLocation>
</comment>
<evidence type="ECO:0000256" key="8">
    <source>
        <dbReference type="ARBA" id="ARBA00023170"/>
    </source>
</evidence>
<dbReference type="PROSITE" id="PS50853">
    <property type="entry name" value="FN3"/>
    <property type="match status" value="2"/>
</dbReference>
<evidence type="ECO:0000256" key="1">
    <source>
        <dbReference type="ARBA" id="ARBA00004167"/>
    </source>
</evidence>
<dbReference type="Pfam" id="PF07714">
    <property type="entry name" value="PK_Tyr_Ser-Thr"/>
    <property type="match status" value="1"/>
</dbReference>